<accession>A0A7E4ZUX9</accession>
<proteinExistence type="predicted"/>
<reference evidence="1" key="1">
    <citation type="journal article" date="2013" name="Genetics">
        <title>The draft genome and transcriptome of Panagrellus redivivus are shaped by the harsh demands of a free-living lifestyle.</title>
        <authorList>
            <person name="Srinivasan J."/>
            <person name="Dillman A.R."/>
            <person name="Macchietto M.G."/>
            <person name="Heikkinen L."/>
            <person name="Lakso M."/>
            <person name="Fracchia K.M."/>
            <person name="Antoshechkin I."/>
            <person name="Mortazavi A."/>
            <person name="Wong G."/>
            <person name="Sternberg P.W."/>
        </authorList>
    </citation>
    <scope>NUCLEOTIDE SEQUENCE [LARGE SCALE GENOMIC DNA]</scope>
    <source>
        <strain evidence="1">MT8872</strain>
    </source>
</reference>
<evidence type="ECO:0000313" key="2">
    <source>
        <dbReference type="WBParaSite" id="Pan_g19091.t1"/>
    </source>
</evidence>
<keyword evidence="1" id="KW-1185">Reference proteome</keyword>
<protein>
    <submittedName>
        <fullName evidence="2">Uncharacterized protein</fullName>
    </submittedName>
</protein>
<organism evidence="1 2">
    <name type="scientific">Panagrellus redivivus</name>
    <name type="common">Microworm</name>
    <dbReference type="NCBI Taxonomy" id="6233"/>
    <lineage>
        <taxon>Eukaryota</taxon>
        <taxon>Metazoa</taxon>
        <taxon>Ecdysozoa</taxon>
        <taxon>Nematoda</taxon>
        <taxon>Chromadorea</taxon>
        <taxon>Rhabditida</taxon>
        <taxon>Tylenchina</taxon>
        <taxon>Panagrolaimomorpha</taxon>
        <taxon>Panagrolaimoidea</taxon>
        <taxon>Panagrolaimidae</taxon>
        <taxon>Panagrellus</taxon>
    </lineage>
</organism>
<dbReference type="WBParaSite" id="Pan_g19091.t1">
    <property type="protein sequence ID" value="Pan_g19091.t1"/>
    <property type="gene ID" value="Pan_g19091"/>
</dbReference>
<dbReference type="Proteomes" id="UP000492821">
    <property type="component" value="Unassembled WGS sequence"/>
</dbReference>
<sequence length="132" mass="14774">MTDRVSNEPKGARELSVFSVPVVEEEKKRGSFLRVFISLLQLPACRHRLAGATDCFPSRLVVGRRSPAPVVFVRILVFRRHRTPTSNQPGVVVAPPVVPNRGILRNQRGSQCPQANAGRWRSASRMSCHFFL</sequence>
<evidence type="ECO:0000313" key="1">
    <source>
        <dbReference type="Proteomes" id="UP000492821"/>
    </source>
</evidence>
<dbReference type="AlphaFoldDB" id="A0A7E4ZUX9"/>
<name>A0A7E4ZUX9_PANRE</name>
<reference evidence="2" key="2">
    <citation type="submission" date="2020-10" db="UniProtKB">
        <authorList>
            <consortium name="WormBaseParasite"/>
        </authorList>
    </citation>
    <scope>IDENTIFICATION</scope>
</reference>